<feature type="compositionally biased region" description="Polar residues" evidence="2">
    <location>
        <begin position="1358"/>
        <end position="1371"/>
    </location>
</feature>
<reference evidence="3" key="1">
    <citation type="submission" date="2022-01" db="EMBL/GenBank/DDBJ databases">
        <title>Genome Sequence Resource for Two Populations of Ditylenchus destructor, the Migratory Endoparasitic Phytonematode.</title>
        <authorList>
            <person name="Zhang H."/>
            <person name="Lin R."/>
            <person name="Xie B."/>
        </authorList>
    </citation>
    <scope>NUCLEOTIDE SEQUENCE</scope>
    <source>
        <strain evidence="3">BazhouSP</strain>
    </source>
</reference>
<proteinExistence type="predicted"/>
<feature type="compositionally biased region" description="Pro residues" evidence="2">
    <location>
        <begin position="686"/>
        <end position="706"/>
    </location>
</feature>
<name>A0AAD4QWS2_9BILA</name>
<evidence type="ECO:0000313" key="3">
    <source>
        <dbReference type="EMBL" id="KAI1706263.1"/>
    </source>
</evidence>
<feature type="compositionally biased region" description="Low complexity" evidence="2">
    <location>
        <begin position="996"/>
        <end position="1007"/>
    </location>
</feature>
<dbReference type="Proteomes" id="UP001201812">
    <property type="component" value="Unassembled WGS sequence"/>
</dbReference>
<feature type="compositionally biased region" description="Polar residues" evidence="2">
    <location>
        <begin position="408"/>
        <end position="420"/>
    </location>
</feature>
<keyword evidence="1" id="KW-0175">Coiled coil</keyword>
<feature type="region of interest" description="Disordered" evidence="2">
    <location>
        <begin position="356"/>
        <end position="380"/>
    </location>
</feature>
<feature type="compositionally biased region" description="Polar residues" evidence="2">
    <location>
        <begin position="144"/>
        <end position="153"/>
    </location>
</feature>
<feature type="coiled-coil region" evidence="1">
    <location>
        <begin position="1399"/>
        <end position="1433"/>
    </location>
</feature>
<evidence type="ECO:0000256" key="1">
    <source>
        <dbReference type="SAM" id="Coils"/>
    </source>
</evidence>
<sequence>MGTHHSSSSQQPKPSSQNLSIRQKHKDFWNVSTLSSAVKASKRQSHQWWSELQSDQEDWLARRRRSYTTIFILKPSRQFFGNKSPFSASPPLQPRHNKVAAAASAISQELSPSVSKEPEVDSVRQQFEAGSEQQETVVKPAGSIPNSIDTTENGNRDKTEPNVEREILHAEDHNGNKQESLGISKPKVESTNIEAAGKNVIEVAATPQPDPQETVLTDELLIRQQKNALFDHLLKSLSSFPTPSIARSPVAAMRRQNSEDNGSKYSQNRQFHLRVASALSPKHLMTSPFRGLRRAASTSASSINCCGVAAPPSIVPLVSSGGSAFSYPYPRSHTTLMLLPSSSNTPRGSTVLLATQSRSGSAGSSRFGSRDWSSQAGSQAYNQEDDAVDIDNNNIVLNYPNAPVSALDTVNGNNDTSDTLPYNFIPRRPRPPLNRAIPPIPESKSNESIMSAQSTSLSAANTTRRQSNIKNNNLGDQSNTNTDETTDKSVVIENRMAQSLTGRPSTSKTIEKQPTIPEASSRLPQPRLKSSPRTPDDPTKSPLLSMAHSVRHRLAKFGNKFGKNKPGSEVRTSTSLTTMKRDPSQGELAAGSSRIPKLGVKKSTKLGTMLKSSSMEEGGAAAERKKRIREDKQVMHTTTPAPTAYGWYTSGDSGVPRRLPVTTLIPISPSGGVGGSSFGTKRLPPEDIPPPLPVVPPPEEPVPEPPIKSDVEDDKKEDSPLENEKEPISTITQRQVQFQDIDSTCSEVSSVNQQPFRAPVTTPSILARNQEIEHVDLSDIFEPRPDPPTPKTTHTIAKITILQQTPPSVHSSKMMASTEKIDDLELIDSEVKIDQEARKYGCDLWEIPKPGTLRKTPQSFPPMPVSLKSQRRPASLKGAMSVSFAAADDEMKSRAKESGKESPASRGIFSTRSLRMAAARLAEASPRLRRRAKTQVSVDEKQEKSPKNKGESTQRKVIITDSRPNRRGNFQKSASIPSEKSYLERKAKKSTEKKSLATTSTLSLGTSPDDMKLIKKLENSFEVAAKKFDLRSVKSIHAKKSRKAPLAEFESSKVAENSPAVELPPVDFLRQLNSSPGQQRRRYFASLTTSGVESKSVESPVKPTAPSRLAELLASPPPPPPQHRQRQPVLVLDGIEAEPLPRLSLDGVNAASATLKTQDRLDSHRSGLIDDEIIDQPMLISTSDIALIDDITTTLSVCSAASEEKKAESTKVIASLPTCLLRYCLEDEDDRASSATNDSFLQSVGVNTAAKPHISQIPRRKSKLPTPSPSLSSVAEMDKEVGTTAMNQTTQVKKSAVGGRMSVPEQKISKMRITERTSVANTTRPRSQQKDGTLPTTIKKNGAAVTPTSQKPFHASAVASTSTPETRTNGHGSDDSPPFPLPEMITEFKGELYQLHDAMQKDYEEMERLRHENESLRHQLAERDQMIQKLQQQVQVSDTKK</sequence>
<feature type="region of interest" description="Disordered" evidence="2">
    <location>
        <begin position="1253"/>
        <end position="1273"/>
    </location>
</feature>
<protein>
    <submittedName>
        <fullName evidence="3">Uncharacterized protein</fullName>
    </submittedName>
</protein>
<feature type="compositionally biased region" description="Polar residues" evidence="2">
    <location>
        <begin position="496"/>
        <end position="508"/>
    </location>
</feature>
<feature type="compositionally biased region" description="Basic and acidic residues" evidence="2">
    <location>
        <begin position="981"/>
        <end position="995"/>
    </location>
</feature>
<evidence type="ECO:0000313" key="4">
    <source>
        <dbReference type="Proteomes" id="UP001201812"/>
    </source>
</evidence>
<feature type="compositionally biased region" description="Polar residues" evidence="2">
    <location>
        <begin position="371"/>
        <end position="380"/>
    </location>
</feature>
<feature type="compositionally biased region" description="Polar residues" evidence="2">
    <location>
        <begin position="446"/>
        <end position="483"/>
    </location>
</feature>
<feature type="compositionally biased region" description="Low complexity" evidence="2">
    <location>
        <begin position="357"/>
        <end position="367"/>
    </location>
</feature>
<organism evidence="3 4">
    <name type="scientific">Ditylenchus destructor</name>
    <dbReference type="NCBI Taxonomy" id="166010"/>
    <lineage>
        <taxon>Eukaryota</taxon>
        <taxon>Metazoa</taxon>
        <taxon>Ecdysozoa</taxon>
        <taxon>Nematoda</taxon>
        <taxon>Chromadorea</taxon>
        <taxon>Rhabditida</taxon>
        <taxon>Tylenchina</taxon>
        <taxon>Tylenchomorpha</taxon>
        <taxon>Sphaerularioidea</taxon>
        <taxon>Anguinidae</taxon>
        <taxon>Anguininae</taxon>
        <taxon>Ditylenchus</taxon>
    </lineage>
</organism>
<feature type="compositionally biased region" description="Low complexity" evidence="2">
    <location>
        <begin position="1"/>
        <end position="17"/>
    </location>
</feature>
<comment type="caution">
    <text evidence="3">The sequence shown here is derived from an EMBL/GenBank/DDBJ whole genome shotgun (WGS) entry which is preliminary data.</text>
</comment>
<feature type="compositionally biased region" description="Polar residues" evidence="2">
    <location>
        <begin position="1316"/>
        <end position="1339"/>
    </location>
</feature>
<evidence type="ECO:0000256" key="2">
    <source>
        <dbReference type="SAM" id="MobiDB-lite"/>
    </source>
</evidence>
<feature type="region of interest" description="Disordered" evidence="2">
    <location>
        <begin position="1315"/>
        <end position="1379"/>
    </location>
</feature>
<feature type="compositionally biased region" description="Basic and acidic residues" evidence="2">
    <location>
        <begin position="938"/>
        <end position="954"/>
    </location>
</feature>
<feature type="region of interest" description="Disordered" evidence="2">
    <location>
        <begin position="129"/>
        <end position="159"/>
    </location>
</feature>
<keyword evidence="4" id="KW-1185">Reference proteome</keyword>
<feature type="region of interest" description="Disordered" evidence="2">
    <location>
        <begin position="846"/>
        <end position="1009"/>
    </location>
</feature>
<feature type="compositionally biased region" description="Basic and acidic residues" evidence="2">
    <location>
        <begin position="889"/>
        <end position="900"/>
    </location>
</feature>
<feature type="region of interest" description="Disordered" evidence="2">
    <location>
        <begin position="1"/>
        <end position="22"/>
    </location>
</feature>
<feature type="region of interest" description="Disordered" evidence="2">
    <location>
        <begin position="408"/>
        <end position="545"/>
    </location>
</feature>
<feature type="compositionally biased region" description="Polar residues" evidence="2">
    <location>
        <begin position="968"/>
        <end position="978"/>
    </location>
</feature>
<accession>A0AAD4QWS2</accession>
<feature type="region of interest" description="Disordered" evidence="2">
    <location>
        <begin position="580"/>
        <end position="634"/>
    </location>
</feature>
<feature type="compositionally biased region" description="Basic and acidic residues" evidence="2">
    <location>
        <begin position="707"/>
        <end position="727"/>
    </location>
</feature>
<feature type="region of interest" description="Disordered" evidence="2">
    <location>
        <begin position="1035"/>
        <end position="1064"/>
    </location>
</feature>
<dbReference type="EMBL" id="JAKKPZ010000049">
    <property type="protein sequence ID" value="KAI1706263.1"/>
    <property type="molecule type" value="Genomic_DNA"/>
</dbReference>
<gene>
    <name evidence="3" type="ORF">DdX_13104</name>
</gene>
<feature type="region of interest" description="Disordered" evidence="2">
    <location>
        <begin position="663"/>
        <end position="735"/>
    </location>
</feature>